<feature type="domain" description="Phytocyanin" evidence="4">
    <location>
        <begin position="22"/>
        <end position="145"/>
    </location>
</feature>
<evidence type="ECO:0000256" key="3">
    <source>
        <dbReference type="SAM" id="SignalP"/>
    </source>
</evidence>
<keyword evidence="2" id="KW-0812">Transmembrane</keyword>
<organism evidence="5 6">
    <name type="scientific">Rhododendron simsii</name>
    <name type="common">Sims's rhododendron</name>
    <dbReference type="NCBI Taxonomy" id="118357"/>
    <lineage>
        <taxon>Eukaryota</taxon>
        <taxon>Viridiplantae</taxon>
        <taxon>Streptophyta</taxon>
        <taxon>Embryophyta</taxon>
        <taxon>Tracheophyta</taxon>
        <taxon>Spermatophyta</taxon>
        <taxon>Magnoliopsida</taxon>
        <taxon>eudicotyledons</taxon>
        <taxon>Gunneridae</taxon>
        <taxon>Pentapetalae</taxon>
        <taxon>asterids</taxon>
        <taxon>Ericales</taxon>
        <taxon>Ericaceae</taxon>
        <taxon>Ericoideae</taxon>
        <taxon>Rhodoreae</taxon>
        <taxon>Rhododendron</taxon>
    </lineage>
</organism>
<evidence type="ECO:0000259" key="4">
    <source>
        <dbReference type="PROSITE" id="PS51485"/>
    </source>
</evidence>
<name>A0A834LKG4_RHOSS</name>
<keyword evidence="2" id="KW-0472">Membrane</keyword>
<dbReference type="PANTHER" id="PTHR33021">
    <property type="entry name" value="BLUE COPPER PROTEIN"/>
    <property type="match status" value="1"/>
</dbReference>
<evidence type="ECO:0000256" key="1">
    <source>
        <dbReference type="SAM" id="MobiDB-lite"/>
    </source>
</evidence>
<dbReference type="GO" id="GO:0005886">
    <property type="term" value="C:plasma membrane"/>
    <property type="evidence" value="ECO:0007669"/>
    <property type="project" value="TreeGrafter"/>
</dbReference>
<dbReference type="CDD" id="cd04216">
    <property type="entry name" value="Phytocyanin"/>
    <property type="match status" value="1"/>
</dbReference>
<protein>
    <recommendedName>
        <fullName evidence="4">Phytocyanin domain-containing protein</fullName>
    </recommendedName>
</protein>
<feature type="chain" id="PRO_5032828156" description="Phytocyanin domain-containing protein" evidence="3">
    <location>
        <begin position="22"/>
        <end position="273"/>
    </location>
</feature>
<dbReference type="PANTHER" id="PTHR33021:SF350">
    <property type="entry name" value="UCLACYANIN-2"/>
    <property type="match status" value="1"/>
</dbReference>
<keyword evidence="3" id="KW-0732">Signal</keyword>
<gene>
    <name evidence="5" type="ORF">RHSIM_Rhsim07G0036800</name>
</gene>
<dbReference type="Pfam" id="PF02298">
    <property type="entry name" value="Cu_bind_like"/>
    <property type="match status" value="2"/>
</dbReference>
<feature type="region of interest" description="Disordered" evidence="1">
    <location>
        <begin position="147"/>
        <end position="246"/>
    </location>
</feature>
<keyword evidence="2" id="KW-1133">Transmembrane helix</keyword>
<feature type="signal peptide" evidence="3">
    <location>
        <begin position="1"/>
        <end position="21"/>
    </location>
</feature>
<accession>A0A834LKG4</accession>
<dbReference type="OrthoDB" id="687943at2759"/>
<comment type="caution">
    <text evidence="5">The sequence shown here is derived from an EMBL/GenBank/DDBJ whole genome shotgun (WGS) entry which is preliminary data.</text>
</comment>
<feature type="compositionally biased region" description="Low complexity" evidence="1">
    <location>
        <begin position="208"/>
        <end position="246"/>
    </location>
</feature>
<dbReference type="PROSITE" id="PS51485">
    <property type="entry name" value="PHYTOCYANIN"/>
    <property type="match status" value="1"/>
</dbReference>
<dbReference type="EMBL" id="WJXA01000007">
    <property type="protein sequence ID" value="KAF7137959.1"/>
    <property type="molecule type" value="Genomic_DNA"/>
</dbReference>
<dbReference type="GO" id="GO:0009055">
    <property type="term" value="F:electron transfer activity"/>
    <property type="evidence" value="ECO:0007669"/>
    <property type="project" value="InterPro"/>
</dbReference>
<dbReference type="SUPFAM" id="SSF49503">
    <property type="entry name" value="Cupredoxins"/>
    <property type="match status" value="1"/>
</dbReference>
<sequence>MAMAMAAVLLLFVLAAPAVHSLQYDVTWTLGINYNSWAAGKTFTVGDTLVITMELTTPDRQNSTWKLTKNSISMIDRPVFTYTSDHAVDVVDGSDYAGCNTGNPLHSYTGGQTTIPLTTPGPIYFICPTEGHCQLGMKLGITVAAAASPTTPTTPPPSSTTTPTSPPPASTTTPTSPPPASTTAPTSPPPASATTPTSTPSPSPSVSPSPAVTSPSRSPSSSPSPTTSTTPVVITAPSSPKSSSAAGSMFGDMNHLVIIGFSVVVAGLAGFLV</sequence>
<reference evidence="5" key="1">
    <citation type="submission" date="2019-11" db="EMBL/GenBank/DDBJ databases">
        <authorList>
            <person name="Liu Y."/>
            <person name="Hou J."/>
            <person name="Li T.-Q."/>
            <person name="Guan C.-H."/>
            <person name="Wu X."/>
            <person name="Wu H.-Z."/>
            <person name="Ling F."/>
            <person name="Zhang R."/>
            <person name="Shi X.-G."/>
            <person name="Ren J.-P."/>
            <person name="Chen E.-F."/>
            <person name="Sun J.-M."/>
        </authorList>
    </citation>
    <scope>NUCLEOTIDE SEQUENCE</scope>
    <source>
        <strain evidence="5">Adult_tree_wgs_1</strain>
        <tissue evidence="5">Leaves</tissue>
    </source>
</reference>
<feature type="compositionally biased region" description="Pro residues" evidence="1">
    <location>
        <begin position="152"/>
        <end position="191"/>
    </location>
</feature>
<dbReference type="InterPro" id="IPR003245">
    <property type="entry name" value="Phytocyanin_dom"/>
</dbReference>
<dbReference type="Gene3D" id="2.60.40.420">
    <property type="entry name" value="Cupredoxins - blue copper proteins"/>
    <property type="match status" value="1"/>
</dbReference>
<keyword evidence="6" id="KW-1185">Reference proteome</keyword>
<feature type="transmembrane region" description="Helical" evidence="2">
    <location>
        <begin position="253"/>
        <end position="272"/>
    </location>
</feature>
<dbReference type="InterPro" id="IPR039391">
    <property type="entry name" value="Phytocyanin-like"/>
</dbReference>
<dbReference type="Proteomes" id="UP000626092">
    <property type="component" value="Unassembled WGS sequence"/>
</dbReference>
<dbReference type="InterPro" id="IPR008972">
    <property type="entry name" value="Cupredoxin"/>
</dbReference>
<evidence type="ECO:0000256" key="2">
    <source>
        <dbReference type="SAM" id="Phobius"/>
    </source>
</evidence>
<proteinExistence type="predicted"/>
<evidence type="ECO:0000313" key="5">
    <source>
        <dbReference type="EMBL" id="KAF7137959.1"/>
    </source>
</evidence>
<evidence type="ECO:0000313" key="6">
    <source>
        <dbReference type="Proteomes" id="UP000626092"/>
    </source>
</evidence>
<dbReference type="AlphaFoldDB" id="A0A834LKG4"/>